<evidence type="ECO:0000313" key="4">
    <source>
        <dbReference type="Proteomes" id="UP000241769"/>
    </source>
</evidence>
<dbReference type="EMBL" id="MDYQ01000231">
    <property type="protein sequence ID" value="PRP78292.1"/>
    <property type="molecule type" value="Genomic_DNA"/>
</dbReference>
<name>A0A2P6N2Y5_9EUKA</name>
<protein>
    <recommendedName>
        <fullName evidence="2">Exonuclease domain-containing protein</fullName>
    </recommendedName>
</protein>
<accession>A0A2P6N2Y5</accession>
<evidence type="ECO:0000256" key="1">
    <source>
        <dbReference type="SAM" id="MobiDB-lite"/>
    </source>
</evidence>
<dbReference type="GO" id="GO:0006260">
    <property type="term" value="P:DNA replication"/>
    <property type="evidence" value="ECO:0007669"/>
    <property type="project" value="InterPro"/>
</dbReference>
<gene>
    <name evidence="3" type="ORF">PROFUN_13826</name>
</gene>
<dbReference type="InterPro" id="IPR006054">
    <property type="entry name" value="DnaQ"/>
</dbReference>
<dbReference type="SUPFAM" id="SSF53098">
    <property type="entry name" value="Ribonuclease H-like"/>
    <property type="match status" value="1"/>
</dbReference>
<sequence>MSDQSSSGVEALTNSTEDAHSEETSSQQSATKKPRQLPSSWTADSQEDALAAYIIEKNAQKSNFVGDGSTIESLEKATLPITTGRIVCFDLETTGFSSQDRIIEIGATEIIDGRKTRVHFRSYCRPTRFQCDANEQGPIFSIHRMAFAAHNLSESFIQREDPSEVVLRDFIDFLFGVKLLVAHNAAFDTRMLLNELNKYSISFEEAPKVFCTQSFFRSIRPGQPYSLGDLANHYDVNINRTVHSALTDAELLANVYVSMLNSDIVKKRLELEDKQVSFVSWRGHLFPPIHHLTQAHFKQPQLHAHALTYEHDATYSDGAKESQRGFMRESVRMNISEDLKNYRQTLNDQALTMRKTTTIQTQFTPPTSPPSAPVSKKLLYSSRSYDLSQNDDLKKALGSTNTPIRQTKKKHAALLSTSRSFAGNDSPNLRGICVSYSFASSPSTSSTTSPSSASPLSASPASTAKAPSQKGFGHSRSMGATSSPKGSFWWLEE</sequence>
<dbReference type="GO" id="GO:0003887">
    <property type="term" value="F:DNA-directed DNA polymerase activity"/>
    <property type="evidence" value="ECO:0007669"/>
    <property type="project" value="InterPro"/>
</dbReference>
<evidence type="ECO:0000259" key="2">
    <source>
        <dbReference type="SMART" id="SM00479"/>
    </source>
</evidence>
<evidence type="ECO:0000313" key="3">
    <source>
        <dbReference type="EMBL" id="PRP78292.1"/>
    </source>
</evidence>
<dbReference type="GO" id="GO:0003677">
    <property type="term" value="F:DNA binding"/>
    <property type="evidence" value="ECO:0007669"/>
    <property type="project" value="InterPro"/>
</dbReference>
<feature type="compositionally biased region" description="Polar residues" evidence="1">
    <location>
        <begin position="1"/>
        <end position="16"/>
    </location>
</feature>
<reference evidence="3 4" key="1">
    <citation type="journal article" date="2018" name="Genome Biol. Evol.">
        <title>Multiple Roots of Fruiting Body Formation in Amoebozoa.</title>
        <authorList>
            <person name="Hillmann F."/>
            <person name="Forbes G."/>
            <person name="Novohradska S."/>
            <person name="Ferling I."/>
            <person name="Riege K."/>
            <person name="Groth M."/>
            <person name="Westermann M."/>
            <person name="Marz M."/>
            <person name="Spaller T."/>
            <person name="Winckler T."/>
            <person name="Schaap P."/>
            <person name="Glockner G."/>
        </authorList>
    </citation>
    <scope>NUCLEOTIDE SEQUENCE [LARGE SCALE GENOMIC DNA]</scope>
    <source>
        <strain evidence="3 4">Jena</strain>
    </source>
</reference>
<feature type="region of interest" description="Disordered" evidence="1">
    <location>
        <begin position="444"/>
        <end position="493"/>
    </location>
</feature>
<dbReference type="PANTHER" id="PTHR30231">
    <property type="entry name" value="DNA POLYMERASE III SUBUNIT EPSILON"/>
    <property type="match status" value="1"/>
</dbReference>
<dbReference type="Pfam" id="PF00929">
    <property type="entry name" value="RNase_T"/>
    <property type="match status" value="1"/>
</dbReference>
<comment type="caution">
    <text evidence="3">The sequence shown here is derived from an EMBL/GenBank/DDBJ whole genome shotgun (WGS) entry which is preliminary data.</text>
</comment>
<feature type="compositionally biased region" description="Low complexity" evidence="1">
    <location>
        <begin position="444"/>
        <end position="468"/>
    </location>
</feature>
<dbReference type="InParanoid" id="A0A2P6N2Y5"/>
<dbReference type="NCBIfam" id="TIGR00573">
    <property type="entry name" value="dnaq"/>
    <property type="match status" value="1"/>
</dbReference>
<dbReference type="GO" id="GO:0008408">
    <property type="term" value="F:3'-5' exonuclease activity"/>
    <property type="evidence" value="ECO:0007669"/>
    <property type="project" value="TreeGrafter"/>
</dbReference>
<dbReference type="STRING" id="1890364.A0A2P6N2Y5"/>
<feature type="domain" description="Exonuclease" evidence="2">
    <location>
        <begin position="85"/>
        <end position="265"/>
    </location>
</feature>
<feature type="region of interest" description="Disordered" evidence="1">
    <location>
        <begin position="1"/>
        <end position="42"/>
    </location>
</feature>
<dbReference type="Gene3D" id="3.30.420.10">
    <property type="entry name" value="Ribonuclease H-like superfamily/Ribonuclease H"/>
    <property type="match status" value="1"/>
</dbReference>
<dbReference type="PANTHER" id="PTHR30231:SF39">
    <property type="entry name" value="DNA POLYMERASE III, EPSILON SUBUNIT"/>
    <property type="match status" value="1"/>
</dbReference>
<dbReference type="SMART" id="SM00479">
    <property type="entry name" value="EXOIII"/>
    <property type="match status" value="1"/>
</dbReference>
<keyword evidence="4" id="KW-1185">Reference proteome</keyword>
<feature type="compositionally biased region" description="Polar residues" evidence="1">
    <location>
        <begin position="24"/>
        <end position="42"/>
    </location>
</feature>
<dbReference type="OrthoDB" id="5371818at2759"/>
<dbReference type="AlphaFoldDB" id="A0A2P6N2Y5"/>
<dbReference type="InterPro" id="IPR036397">
    <property type="entry name" value="RNaseH_sf"/>
</dbReference>
<dbReference type="Proteomes" id="UP000241769">
    <property type="component" value="Unassembled WGS sequence"/>
</dbReference>
<dbReference type="InterPro" id="IPR012337">
    <property type="entry name" value="RNaseH-like_sf"/>
</dbReference>
<dbReference type="InterPro" id="IPR013520">
    <property type="entry name" value="Ribonucl_H"/>
</dbReference>
<proteinExistence type="predicted"/>
<organism evidence="3 4">
    <name type="scientific">Planoprotostelium fungivorum</name>
    <dbReference type="NCBI Taxonomy" id="1890364"/>
    <lineage>
        <taxon>Eukaryota</taxon>
        <taxon>Amoebozoa</taxon>
        <taxon>Evosea</taxon>
        <taxon>Variosea</taxon>
        <taxon>Cavosteliida</taxon>
        <taxon>Cavosteliaceae</taxon>
        <taxon>Planoprotostelium</taxon>
    </lineage>
</organism>